<keyword evidence="9" id="KW-1185">Reference proteome</keyword>
<protein>
    <recommendedName>
        <fullName evidence="7">Zn(2)-C6 fungal-type domain-containing protein</fullName>
    </recommendedName>
</protein>
<feature type="compositionally biased region" description="Basic and acidic residues" evidence="6">
    <location>
        <begin position="82"/>
        <end position="92"/>
    </location>
</feature>
<dbReference type="PANTHER" id="PTHR46910">
    <property type="entry name" value="TRANSCRIPTION FACTOR PDR1"/>
    <property type="match status" value="1"/>
</dbReference>
<evidence type="ECO:0000256" key="3">
    <source>
        <dbReference type="ARBA" id="ARBA00023125"/>
    </source>
</evidence>
<dbReference type="PANTHER" id="PTHR46910:SF5">
    <property type="entry name" value="ZN(II)2CYS6 TRANSCRIPTION FACTOR (EUROFUNG)"/>
    <property type="match status" value="1"/>
</dbReference>
<dbReference type="SMART" id="SM00066">
    <property type="entry name" value="GAL4"/>
    <property type="match status" value="1"/>
</dbReference>
<keyword evidence="5" id="KW-0539">Nucleus</keyword>
<gene>
    <name evidence="8" type="ORF">LTR24_008632</name>
</gene>
<keyword evidence="3" id="KW-0238">DNA-binding</keyword>
<evidence type="ECO:0000313" key="9">
    <source>
        <dbReference type="Proteomes" id="UP001345013"/>
    </source>
</evidence>
<dbReference type="Pfam" id="PF00172">
    <property type="entry name" value="Zn_clus"/>
    <property type="match status" value="1"/>
</dbReference>
<name>A0ABR0JZE9_9EURO</name>
<dbReference type="SUPFAM" id="SSF57701">
    <property type="entry name" value="Zn2/Cys6 DNA-binding domain"/>
    <property type="match status" value="1"/>
</dbReference>
<evidence type="ECO:0000259" key="7">
    <source>
        <dbReference type="PROSITE" id="PS50048"/>
    </source>
</evidence>
<dbReference type="CDD" id="cd12148">
    <property type="entry name" value="fungal_TF_MHR"/>
    <property type="match status" value="1"/>
</dbReference>
<comment type="caution">
    <text evidence="8">The sequence shown here is derived from an EMBL/GenBank/DDBJ whole genome shotgun (WGS) entry which is preliminary data.</text>
</comment>
<evidence type="ECO:0000256" key="2">
    <source>
        <dbReference type="ARBA" id="ARBA00023015"/>
    </source>
</evidence>
<proteinExistence type="predicted"/>
<keyword evidence="4" id="KW-0804">Transcription</keyword>
<keyword evidence="2" id="KW-0805">Transcription regulation</keyword>
<keyword evidence="1" id="KW-0479">Metal-binding</keyword>
<sequence length="726" mass="81094">MLDNEKAPRAAACDNCARRKIKCNRAKPCSSCVAAKVQCLEVQKRPRKRQRILPSGRYEENLTTINRQLEVLSSTLQTLKGEDAVSSRRESSDGCVGSPPSKEPAAATLFHDEECETPTDQQIYEGQSSFNTQSKEMTEALGIALSSASGEAADLQTVGRHMTQTTADDFVQKLVKDARAPDPPTFEQGPSRSTSCAFSDYPELSGPSLPPKNLVLRLLAFTKASPQWYFVIFVHKDEEEFAELCQKLYFPTQPFTIFAWISVNCGLYYLFRDLDKSHYDKLQMTKGQVSDAVAICSKNVDKAVKSLKLCVGSSFQAVDALACATAVNTEGARGSLGWQLISAAARMSIDLGYHRLPPGYGDRQRSQKRKLFWYVYAMDKSLAFSFGRSPTIQDYDVTTERPTYPEDFRSEWGLSFLGHMDFVETQYDIYKQLFSAKAQQEPTTIRVRRAHECAAKLLLMKDKFIAAPTQDNALFPAIAREVTSAMDIGFSSILTLIYRVLPTEDSVNANGAMTGESHPLQFHPLCVEAGRAALKALLYRWKAVSSDDDEDAAKLFTKWTLFLIPFMPYLAVFGNQIATGSQEDLTLLRDVARIVEIAEETSSAVSTISKAFSRLLRIAEVWTSTINNRERKQHQAMQPLTTTTHEQGAYSEDSGKQPLSSGYTADLDPVFPDATDFSMVDWQDMELLPQDWDMMFNEFDLGLGAESARDMMPWFEQHMGGSNTFS</sequence>
<evidence type="ECO:0000256" key="4">
    <source>
        <dbReference type="ARBA" id="ARBA00023163"/>
    </source>
</evidence>
<dbReference type="Pfam" id="PF04082">
    <property type="entry name" value="Fungal_trans"/>
    <property type="match status" value="1"/>
</dbReference>
<feature type="region of interest" description="Disordered" evidence="6">
    <location>
        <begin position="82"/>
        <end position="104"/>
    </location>
</feature>
<dbReference type="CDD" id="cd00067">
    <property type="entry name" value="GAL4"/>
    <property type="match status" value="1"/>
</dbReference>
<organism evidence="8 9">
    <name type="scientific">Lithohypha guttulata</name>
    <dbReference type="NCBI Taxonomy" id="1690604"/>
    <lineage>
        <taxon>Eukaryota</taxon>
        <taxon>Fungi</taxon>
        <taxon>Dikarya</taxon>
        <taxon>Ascomycota</taxon>
        <taxon>Pezizomycotina</taxon>
        <taxon>Eurotiomycetes</taxon>
        <taxon>Chaetothyriomycetidae</taxon>
        <taxon>Chaetothyriales</taxon>
        <taxon>Trichomeriaceae</taxon>
        <taxon>Lithohypha</taxon>
    </lineage>
</organism>
<reference evidence="8 9" key="1">
    <citation type="submission" date="2023-08" db="EMBL/GenBank/DDBJ databases">
        <title>Black Yeasts Isolated from many extreme environments.</title>
        <authorList>
            <person name="Coleine C."/>
            <person name="Stajich J.E."/>
            <person name="Selbmann L."/>
        </authorList>
    </citation>
    <scope>NUCLEOTIDE SEQUENCE [LARGE SCALE GENOMIC DNA]</scope>
    <source>
        <strain evidence="8 9">CCFEE 5885</strain>
    </source>
</reference>
<dbReference type="Gene3D" id="4.10.240.10">
    <property type="entry name" value="Zn(2)-C6 fungal-type DNA-binding domain"/>
    <property type="match status" value="1"/>
</dbReference>
<feature type="compositionally biased region" description="Polar residues" evidence="6">
    <location>
        <begin position="635"/>
        <end position="646"/>
    </location>
</feature>
<dbReference type="InterPro" id="IPR036864">
    <property type="entry name" value="Zn2-C6_fun-type_DNA-bd_sf"/>
</dbReference>
<dbReference type="InterPro" id="IPR007219">
    <property type="entry name" value="XnlR_reg_dom"/>
</dbReference>
<dbReference type="SMART" id="SM00906">
    <property type="entry name" value="Fungal_trans"/>
    <property type="match status" value="1"/>
</dbReference>
<dbReference type="Proteomes" id="UP001345013">
    <property type="component" value="Unassembled WGS sequence"/>
</dbReference>
<dbReference type="InterPro" id="IPR050987">
    <property type="entry name" value="AtrR-like"/>
</dbReference>
<evidence type="ECO:0000313" key="8">
    <source>
        <dbReference type="EMBL" id="KAK5080174.1"/>
    </source>
</evidence>
<dbReference type="InterPro" id="IPR001138">
    <property type="entry name" value="Zn2Cys6_DnaBD"/>
</dbReference>
<dbReference type="PROSITE" id="PS50048">
    <property type="entry name" value="ZN2_CY6_FUNGAL_2"/>
    <property type="match status" value="1"/>
</dbReference>
<evidence type="ECO:0000256" key="6">
    <source>
        <dbReference type="SAM" id="MobiDB-lite"/>
    </source>
</evidence>
<feature type="domain" description="Zn(2)-C6 fungal-type" evidence="7">
    <location>
        <begin position="12"/>
        <end position="39"/>
    </location>
</feature>
<evidence type="ECO:0000256" key="5">
    <source>
        <dbReference type="ARBA" id="ARBA00023242"/>
    </source>
</evidence>
<accession>A0ABR0JZE9</accession>
<evidence type="ECO:0000256" key="1">
    <source>
        <dbReference type="ARBA" id="ARBA00022723"/>
    </source>
</evidence>
<dbReference type="PROSITE" id="PS00463">
    <property type="entry name" value="ZN2_CY6_FUNGAL_1"/>
    <property type="match status" value="1"/>
</dbReference>
<feature type="region of interest" description="Disordered" evidence="6">
    <location>
        <begin position="630"/>
        <end position="662"/>
    </location>
</feature>
<dbReference type="EMBL" id="JAVRRG010000155">
    <property type="protein sequence ID" value="KAK5080174.1"/>
    <property type="molecule type" value="Genomic_DNA"/>
</dbReference>